<keyword evidence="3" id="KW-0479">Metal-binding</keyword>
<dbReference type="SUPFAM" id="SSF48576">
    <property type="entry name" value="Terpenoid synthases"/>
    <property type="match status" value="1"/>
</dbReference>
<evidence type="ECO:0000313" key="7">
    <source>
        <dbReference type="Proteomes" id="UP000008311"/>
    </source>
</evidence>
<dbReference type="PANTHER" id="PTHR43281">
    <property type="entry name" value="FARNESYL DIPHOSPHATE SYNTHASE"/>
    <property type="match status" value="1"/>
</dbReference>
<dbReference type="GO" id="GO:0004659">
    <property type="term" value="F:prenyltransferase activity"/>
    <property type="evidence" value="ECO:0000318"/>
    <property type="project" value="GO_Central"/>
</dbReference>
<evidence type="ECO:0000256" key="5">
    <source>
        <dbReference type="RuleBase" id="RU004466"/>
    </source>
</evidence>
<dbReference type="AlphaFoldDB" id="B9T2V1"/>
<dbReference type="STRING" id="3988.B9T2V1"/>
<reference evidence="7" key="1">
    <citation type="journal article" date="2010" name="Nat. Biotechnol.">
        <title>Draft genome sequence of the oilseed species Ricinus communis.</title>
        <authorList>
            <person name="Chan A.P."/>
            <person name="Crabtree J."/>
            <person name="Zhao Q."/>
            <person name="Lorenzi H."/>
            <person name="Orvis J."/>
            <person name="Puiu D."/>
            <person name="Melake-Berhan A."/>
            <person name="Jones K.M."/>
            <person name="Redman J."/>
            <person name="Chen G."/>
            <person name="Cahoon E.B."/>
            <person name="Gedil M."/>
            <person name="Stanke M."/>
            <person name="Haas B.J."/>
            <person name="Wortman J.R."/>
            <person name="Fraser-Liggett C.M."/>
            <person name="Ravel J."/>
            <person name="Rabinowicz P.D."/>
        </authorList>
    </citation>
    <scope>NUCLEOTIDE SEQUENCE [LARGE SCALE GENOMIC DNA]</scope>
    <source>
        <strain evidence="7">cv. Hale</strain>
    </source>
</reference>
<evidence type="ECO:0000313" key="6">
    <source>
        <dbReference type="EMBL" id="EEF29831.1"/>
    </source>
</evidence>
<dbReference type="Gene3D" id="1.10.600.10">
    <property type="entry name" value="Farnesyl Diphosphate Synthase"/>
    <property type="match status" value="1"/>
</dbReference>
<dbReference type="EMBL" id="EQ974392">
    <property type="protein sequence ID" value="EEF29831.1"/>
    <property type="molecule type" value="Genomic_DNA"/>
</dbReference>
<dbReference type="GO" id="GO:0046872">
    <property type="term" value="F:metal ion binding"/>
    <property type="evidence" value="ECO:0007669"/>
    <property type="project" value="UniProtKB-KW"/>
</dbReference>
<accession>B9T2V1</accession>
<dbReference type="Proteomes" id="UP000008311">
    <property type="component" value="Unassembled WGS sequence"/>
</dbReference>
<sequence>MAGALPYIPGNPVGRGVFRRSFGYGRGGALFSRRPVACVMSNSSKIDYWTCINADIETHLKEAIPVRPPVVVFEPMHHLTFAAPRSFAPALCIAACELVGGSRDQALAAASALRLMIAAAFTHENIPLTDRPRPSARPMFHHTFGPNIELLTGDGMIPFAFELLAQLNNPAQDNSDRILRVMIEISRAMGSQGMVEGQYNEFQYDQSVGDELFHVAWLRDVCKKKEGASHACAGACGAILGGGNEEEIEKLRRYGLYVGTIQGIYNKVEGNEEWSLKEVNKLRDLALKELKDFNEEEKVRAICSLVEN</sequence>
<dbReference type="Pfam" id="PF00348">
    <property type="entry name" value="polyprenyl_synt"/>
    <property type="match status" value="1"/>
</dbReference>
<comment type="cofactor">
    <cofactor evidence="1">
        <name>Mg(2+)</name>
        <dbReference type="ChEBI" id="CHEBI:18420"/>
    </cofactor>
</comment>
<dbReference type="OrthoDB" id="1923994at2759"/>
<dbReference type="InterPro" id="IPR008949">
    <property type="entry name" value="Isoprenoid_synthase_dom_sf"/>
</dbReference>
<dbReference type="PANTHER" id="PTHR43281:SF6">
    <property type="entry name" value="HETERODIMERIC GERANYLGERANYL PYROPHOSPHATE SYNTHASE SMALL SUBUNIT, CHLOROPLASTIC-LIKE"/>
    <property type="match status" value="1"/>
</dbReference>
<dbReference type="InterPro" id="IPR000092">
    <property type="entry name" value="Polyprenyl_synt"/>
</dbReference>
<name>B9T2V1_RICCO</name>
<gene>
    <name evidence="6" type="ORF">RCOM_0082580</name>
</gene>
<organism evidence="6 7">
    <name type="scientific">Ricinus communis</name>
    <name type="common">Castor bean</name>
    <dbReference type="NCBI Taxonomy" id="3988"/>
    <lineage>
        <taxon>Eukaryota</taxon>
        <taxon>Viridiplantae</taxon>
        <taxon>Streptophyta</taxon>
        <taxon>Embryophyta</taxon>
        <taxon>Tracheophyta</taxon>
        <taxon>Spermatophyta</taxon>
        <taxon>Magnoliopsida</taxon>
        <taxon>eudicotyledons</taxon>
        <taxon>Gunneridae</taxon>
        <taxon>Pentapetalae</taxon>
        <taxon>rosids</taxon>
        <taxon>fabids</taxon>
        <taxon>Malpighiales</taxon>
        <taxon>Euphorbiaceae</taxon>
        <taxon>Acalyphoideae</taxon>
        <taxon>Acalypheae</taxon>
        <taxon>Ricinus</taxon>
    </lineage>
</organism>
<dbReference type="GO" id="GO:0008299">
    <property type="term" value="P:isoprenoid biosynthetic process"/>
    <property type="evidence" value="ECO:0007669"/>
    <property type="project" value="InterPro"/>
</dbReference>
<dbReference type="GO" id="GO:0004311">
    <property type="term" value="F:geranylgeranyl diphosphate synthase activity"/>
    <property type="evidence" value="ECO:0007669"/>
    <property type="project" value="UniProtKB-EC"/>
</dbReference>
<comment type="similarity">
    <text evidence="2 5">Belongs to the FPP/GGPP synthase family.</text>
</comment>
<keyword evidence="7" id="KW-1185">Reference proteome</keyword>
<proteinExistence type="inferred from homology"/>
<dbReference type="EC" id="2.5.1.29" evidence="6"/>
<evidence type="ECO:0000256" key="2">
    <source>
        <dbReference type="ARBA" id="ARBA00006706"/>
    </source>
</evidence>
<dbReference type="KEGG" id="rcu:8279852"/>
<dbReference type="InParanoid" id="B9T2V1"/>
<evidence type="ECO:0000256" key="3">
    <source>
        <dbReference type="ARBA" id="ARBA00022723"/>
    </source>
</evidence>
<evidence type="ECO:0000256" key="4">
    <source>
        <dbReference type="ARBA" id="ARBA00022842"/>
    </source>
</evidence>
<keyword evidence="5 6" id="KW-0808">Transferase</keyword>
<keyword evidence="4" id="KW-0460">Magnesium</keyword>
<dbReference type="eggNOG" id="KOG0776">
    <property type="taxonomic scope" value="Eukaryota"/>
</dbReference>
<protein>
    <submittedName>
        <fullName evidence="6">Geranyl geranyl pyrophosphate synthase, putative</fullName>
        <ecNumber evidence="6">2.5.1.29</ecNumber>
    </submittedName>
</protein>
<evidence type="ECO:0000256" key="1">
    <source>
        <dbReference type="ARBA" id="ARBA00001946"/>
    </source>
</evidence>